<dbReference type="Gene3D" id="3.30.470.20">
    <property type="entry name" value="ATP-grasp fold, B domain"/>
    <property type="match status" value="1"/>
</dbReference>
<evidence type="ECO:0000256" key="14">
    <source>
        <dbReference type="PIRSR" id="PIRSR001558-2"/>
    </source>
</evidence>
<dbReference type="GO" id="GO:0043295">
    <property type="term" value="F:glutathione binding"/>
    <property type="evidence" value="ECO:0007669"/>
    <property type="project" value="UniProtKB-UniRule"/>
</dbReference>
<evidence type="ECO:0000256" key="8">
    <source>
        <dbReference type="ARBA" id="ARBA00022741"/>
    </source>
</evidence>
<dbReference type="GO" id="GO:0004363">
    <property type="term" value="F:glutathione synthase activity"/>
    <property type="evidence" value="ECO:0007669"/>
    <property type="project" value="UniProtKB-UniRule"/>
</dbReference>
<evidence type="ECO:0000256" key="9">
    <source>
        <dbReference type="ARBA" id="ARBA00022840"/>
    </source>
</evidence>
<dbReference type="Gene3D" id="3.30.1490.80">
    <property type="match status" value="1"/>
</dbReference>
<feature type="binding site" evidence="13">
    <location>
        <begin position="446"/>
        <end position="455"/>
    </location>
    <ligand>
        <name>ATP</name>
        <dbReference type="ChEBI" id="CHEBI:30616"/>
    </ligand>
</feature>
<dbReference type="InterPro" id="IPR016185">
    <property type="entry name" value="PreATP-grasp_dom_sf"/>
</dbReference>
<evidence type="ECO:0000256" key="1">
    <source>
        <dbReference type="ARBA" id="ARBA00004965"/>
    </source>
</evidence>
<evidence type="ECO:0000256" key="2">
    <source>
        <dbReference type="ARBA" id="ARBA00010385"/>
    </source>
</evidence>
<dbReference type="FunFam" id="3.30.1490.50:FF:000002">
    <property type="entry name" value="Glutathione synthetase"/>
    <property type="match status" value="1"/>
</dbReference>
<feature type="binding site" evidence="13">
    <location>
        <position position="457"/>
    </location>
    <ligand>
        <name>ATP</name>
        <dbReference type="ChEBI" id="CHEBI:30616"/>
    </ligand>
</feature>
<feature type="binding site" evidence="13">
    <location>
        <position position="224"/>
    </location>
    <ligand>
        <name>ATP</name>
        <dbReference type="ChEBI" id="CHEBI:30616"/>
    </ligand>
</feature>
<evidence type="ECO:0000313" key="16">
    <source>
        <dbReference type="EMBL" id="EKC19457.1"/>
    </source>
</evidence>
<dbReference type="InterPro" id="IPR004887">
    <property type="entry name" value="GSH_synth_subst-bd"/>
</dbReference>
<dbReference type="FunCoup" id="K1P746">
    <property type="interactions" value="1222"/>
</dbReference>
<dbReference type="InParanoid" id="K1P746"/>
<dbReference type="GO" id="GO:0005829">
    <property type="term" value="C:cytosol"/>
    <property type="evidence" value="ECO:0007669"/>
    <property type="project" value="TreeGrafter"/>
</dbReference>
<feature type="binding site" evidence="14">
    <location>
        <position position="226"/>
    </location>
    <ligand>
        <name>Mg(2+)</name>
        <dbReference type="ChEBI" id="CHEBI:18420"/>
    </ligand>
</feature>
<evidence type="ECO:0000256" key="11">
    <source>
        <dbReference type="ARBA" id="ARBA00048871"/>
    </source>
</evidence>
<protein>
    <recommendedName>
        <fullName evidence="4 12">Glutathione synthetase</fullName>
        <shortName evidence="12">GSH-S</shortName>
        <ecNumber evidence="3 12">6.3.2.3</ecNumber>
    </recommendedName>
</protein>
<dbReference type="InterPro" id="IPR014042">
    <property type="entry name" value="Glutathione_synthase_a-hlx"/>
</dbReference>
<keyword evidence="9 12" id="KW-0067">ATP-binding</keyword>
<feature type="binding site" evidence="13">
    <location>
        <position position="540"/>
    </location>
    <ligand>
        <name>ATP</name>
        <dbReference type="ChEBI" id="CHEBI:30616"/>
    </ligand>
</feature>
<sequence>MYSLGIGTGSTRDKRWMSVFSCLIALSNNRVSSPWIATDGDSPFRIVDDKGIGIDKVQAFKLGTLSYSMATLLEGSKIEEKNLQEIIASAIDRALINGALMRTKENPGSSTVVNHAPFTLFPSVVPQSLLEHAKGIQKSFNLLMHRVAHDHQFLEQALHNVIKVDDFTRQLWEIYISVREEGITQPVSLGLFRNDFMMDTKKMEKNNDCSLSQVGEHAKLKQIEFNTIASSFAGLVGALSDVHRYTVKKAKIKCTKNQLPRNDPALGLCQGLVKAWQHYGNKNAAILFVSSIPERNRLDHTWMEKKIFDLDQSIDVLYCNLPSLSSLMSLGRDKALFLNNTEIAVVYFREGYSPDHYSSQKEWSARLDIERSKAIKCPSIHYQLAGTKKIQQELAREGAVERFVSDEKEAAKIRSVFAGQYSLDLDPDGDRNAETAINNPGDYVLKPQREGGGNNHYDDEIKTLLTELKDDKMRAGYILMEKIYPWVQKNYLIKTGESIDLREVVSEIGIYGTIIGTADEVIENNEAGHLMRTKYLGVNEGGVNTGFSCLDTPFLIE</sequence>
<reference evidence="16" key="1">
    <citation type="journal article" date="2012" name="Nature">
        <title>The oyster genome reveals stress adaptation and complexity of shell formation.</title>
        <authorList>
            <person name="Zhang G."/>
            <person name="Fang X."/>
            <person name="Guo X."/>
            <person name="Li L."/>
            <person name="Luo R."/>
            <person name="Xu F."/>
            <person name="Yang P."/>
            <person name="Zhang L."/>
            <person name="Wang X."/>
            <person name="Qi H."/>
            <person name="Xiong Z."/>
            <person name="Que H."/>
            <person name="Xie Y."/>
            <person name="Holland P.W."/>
            <person name="Paps J."/>
            <person name="Zhu Y."/>
            <person name="Wu F."/>
            <person name="Chen Y."/>
            <person name="Wang J."/>
            <person name="Peng C."/>
            <person name="Meng J."/>
            <person name="Yang L."/>
            <person name="Liu J."/>
            <person name="Wen B."/>
            <person name="Zhang N."/>
            <person name="Huang Z."/>
            <person name="Zhu Q."/>
            <person name="Feng Y."/>
            <person name="Mount A."/>
            <person name="Hedgecock D."/>
            <person name="Xu Z."/>
            <person name="Liu Y."/>
            <person name="Domazet-Loso T."/>
            <person name="Du Y."/>
            <person name="Sun X."/>
            <person name="Zhang S."/>
            <person name="Liu B."/>
            <person name="Cheng P."/>
            <person name="Jiang X."/>
            <person name="Li J."/>
            <person name="Fan D."/>
            <person name="Wang W."/>
            <person name="Fu W."/>
            <person name="Wang T."/>
            <person name="Wang B."/>
            <person name="Zhang J."/>
            <person name="Peng Z."/>
            <person name="Li Y."/>
            <person name="Li N."/>
            <person name="Wang J."/>
            <person name="Chen M."/>
            <person name="He Y."/>
            <person name="Tan F."/>
            <person name="Song X."/>
            <person name="Zheng Q."/>
            <person name="Huang R."/>
            <person name="Yang H."/>
            <person name="Du X."/>
            <person name="Chen L."/>
            <person name="Yang M."/>
            <person name="Gaffney P.M."/>
            <person name="Wang S."/>
            <person name="Luo L."/>
            <person name="She Z."/>
            <person name="Ming Y."/>
            <person name="Huang W."/>
            <person name="Zhang S."/>
            <person name="Huang B."/>
            <person name="Zhang Y."/>
            <person name="Qu T."/>
            <person name="Ni P."/>
            <person name="Miao G."/>
            <person name="Wang J."/>
            <person name="Wang Q."/>
            <person name="Steinberg C.E."/>
            <person name="Wang H."/>
            <person name="Li N."/>
            <person name="Qian L."/>
            <person name="Zhang G."/>
            <person name="Li Y."/>
            <person name="Yang H."/>
            <person name="Liu X."/>
            <person name="Wang J."/>
            <person name="Yin Y."/>
            <person name="Wang J."/>
        </authorList>
    </citation>
    <scope>NUCLEOTIDE SEQUENCE [LARGE SCALE GENOMIC DNA]</scope>
    <source>
        <strain evidence="16">05x7-T-G4-1.051#20</strain>
    </source>
</reference>
<feature type="binding site" evidence="13">
    <location>
        <position position="193"/>
    </location>
    <ligand>
        <name>substrate</name>
    </ligand>
</feature>
<feature type="binding site" evidence="13">
    <location>
        <position position="507"/>
    </location>
    <ligand>
        <name>ATP</name>
        <dbReference type="ChEBI" id="CHEBI:30616"/>
    </ligand>
</feature>
<dbReference type="Pfam" id="PF03917">
    <property type="entry name" value="GSH_synth_ATP"/>
    <property type="match status" value="1"/>
</dbReference>
<dbReference type="PANTHER" id="PTHR11130">
    <property type="entry name" value="GLUTATHIONE SYNTHETASE"/>
    <property type="match status" value="1"/>
</dbReference>
<dbReference type="SUPFAM" id="SSF52440">
    <property type="entry name" value="PreATP-grasp domain"/>
    <property type="match status" value="1"/>
</dbReference>
<feature type="binding site" evidence="13">
    <location>
        <position position="532"/>
    </location>
    <ligand>
        <name>substrate</name>
    </ligand>
</feature>
<dbReference type="GO" id="GO:0005524">
    <property type="term" value="F:ATP binding"/>
    <property type="evidence" value="ECO:0007669"/>
    <property type="project" value="UniProtKB-UniRule"/>
</dbReference>
<dbReference type="InterPro" id="IPR014049">
    <property type="entry name" value="Glutathione_synthase_N_euk"/>
</dbReference>
<evidence type="ECO:0000256" key="13">
    <source>
        <dbReference type="PIRSR" id="PIRSR001558-1"/>
    </source>
</evidence>
<keyword evidence="8 12" id="KW-0547">Nucleotide-binding</keyword>
<dbReference type="GO" id="GO:0000287">
    <property type="term" value="F:magnesium ion binding"/>
    <property type="evidence" value="ECO:0007669"/>
    <property type="project" value="UniProtKB-UniRule"/>
</dbReference>
<keyword evidence="6 12" id="KW-0317">Glutathione biosynthesis</keyword>
<feature type="binding site" evidence="14">
    <location>
        <position position="450"/>
    </location>
    <ligand>
        <name>Mg(2+)</name>
        <dbReference type="ChEBI" id="CHEBI:18420"/>
    </ligand>
</feature>
<dbReference type="NCBIfam" id="TIGR01986">
    <property type="entry name" value="glut_syn_euk"/>
    <property type="match status" value="1"/>
</dbReference>
<dbReference type="InterPro" id="IPR005615">
    <property type="entry name" value="Glutathione_synthase"/>
</dbReference>
<evidence type="ECO:0000256" key="4">
    <source>
        <dbReference type="ARBA" id="ARBA00020821"/>
    </source>
</evidence>
<name>K1P746_MAGGI</name>
<dbReference type="EMBL" id="JH816441">
    <property type="protein sequence ID" value="EKC19457.1"/>
    <property type="molecule type" value="Genomic_DNA"/>
</dbReference>
<dbReference type="Gene3D" id="3.40.50.1760">
    <property type="entry name" value="Glutathione synthase, substrate-binding domain superfamily, eukaryotic"/>
    <property type="match status" value="1"/>
</dbReference>
<keyword evidence="10 12" id="KW-0460">Magnesium</keyword>
<feature type="binding site" evidence="13">
    <location>
        <begin position="480"/>
        <end position="483"/>
    </location>
    <ligand>
        <name>ATP</name>
        <dbReference type="ChEBI" id="CHEBI:30616"/>
    </ligand>
</feature>
<accession>K1P746</accession>
<comment type="cofactor">
    <cofactor evidence="12 14">
        <name>Mg(2+)</name>
        <dbReference type="ChEBI" id="CHEBI:18420"/>
    </cofactor>
    <text evidence="12 14">Binds 1 Mg(2+) ion per subunit.</text>
</comment>
<keyword evidence="7 12" id="KW-0479">Metal-binding</keyword>
<dbReference type="InterPro" id="IPR037013">
    <property type="entry name" value="GSH-S_sub-bd_sf"/>
</dbReference>
<evidence type="ECO:0000256" key="3">
    <source>
        <dbReference type="ARBA" id="ARBA00012214"/>
    </source>
</evidence>
<evidence type="ECO:0000256" key="12">
    <source>
        <dbReference type="PIRNR" id="PIRNR001558"/>
    </source>
</evidence>
<dbReference type="Gene3D" id="3.30.1490.50">
    <property type="match status" value="1"/>
</dbReference>
<gene>
    <name evidence="16" type="ORF">CGI_10008507</name>
</gene>
<comment type="pathway">
    <text evidence="1 12">Sulfur metabolism; glutathione biosynthesis; glutathione from L-cysteine and L-glutamate: step 2/2.</text>
</comment>
<dbReference type="PANTHER" id="PTHR11130:SF0">
    <property type="entry name" value="GLUTATHIONE SYNTHETASE"/>
    <property type="match status" value="1"/>
</dbReference>
<dbReference type="Pfam" id="PF03199">
    <property type="entry name" value="GSH_synthase"/>
    <property type="match status" value="1"/>
</dbReference>
<evidence type="ECO:0000256" key="5">
    <source>
        <dbReference type="ARBA" id="ARBA00022598"/>
    </source>
</evidence>
<feature type="domain" description="Glutathione synthase substrate-binding" evidence="15">
    <location>
        <begin position="285"/>
        <end position="385"/>
    </location>
</feature>
<feature type="binding site" evidence="13">
    <location>
        <position position="388"/>
    </location>
    <ligand>
        <name>ATP</name>
        <dbReference type="ChEBI" id="CHEBI:30616"/>
    </ligand>
</feature>
<comment type="catalytic activity">
    <reaction evidence="11">
        <text>gamma-L-glutamyl-L-cysteine + glycine + ATP = glutathione + ADP + phosphate + H(+)</text>
        <dbReference type="Rhea" id="RHEA:13557"/>
        <dbReference type="ChEBI" id="CHEBI:15378"/>
        <dbReference type="ChEBI" id="CHEBI:30616"/>
        <dbReference type="ChEBI" id="CHEBI:43474"/>
        <dbReference type="ChEBI" id="CHEBI:57305"/>
        <dbReference type="ChEBI" id="CHEBI:57925"/>
        <dbReference type="ChEBI" id="CHEBI:58173"/>
        <dbReference type="ChEBI" id="CHEBI:456216"/>
        <dbReference type="EC" id="6.3.2.3"/>
    </reaction>
    <physiologicalReaction direction="left-to-right" evidence="11">
        <dbReference type="Rhea" id="RHEA:13558"/>
    </physiologicalReaction>
</comment>
<dbReference type="UniPathway" id="UPA00142">
    <property type="reaction ID" value="UER00210"/>
</dbReference>
<dbReference type="SUPFAM" id="SSF56059">
    <property type="entry name" value="Glutathione synthetase ATP-binding domain-like"/>
    <property type="match status" value="1"/>
</dbReference>
<feature type="binding site" evidence="14">
    <location>
        <position position="224"/>
    </location>
    <ligand>
        <name>Mg(2+)</name>
        <dbReference type="ChEBI" id="CHEBI:18420"/>
    </ligand>
</feature>
<evidence type="ECO:0000256" key="7">
    <source>
        <dbReference type="ARBA" id="ARBA00022723"/>
    </source>
</evidence>
<comment type="similarity">
    <text evidence="2 12">Belongs to the eukaryotic GSH synthase family.</text>
</comment>
<keyword evidence="5 12" id="KW-0436">Ligase</keyword>
<dbReference type="Gene3D" id="1.10.1080.10">
    <property type="entry name" value="Glutathione Synthetase, Chain A, domain 3"/>
    <property type="match status" value="1"/>
</dbReference>
<dbReference type="AlphaFoldDB" id="K1P746"/>
<dbReference type="EC" id="6.3.2.3" evidence="3 12"/>
<dbReference type="HOGENOM" id="CLU_025152_2_1_1"/>
<evidence type="ECO:0000256" key="10">
    <source>
        <dbReference type="ARBA" id="ARBA00022842"/>
    </source>
</evidence>
<feature type="binding site" evidence="13">
    <location>
        <position position="534"/>
    </location>
    <ligand>
        <name>ATP</name>
        <dbReference type="ChEBI" id="CHEBI:30616"/>
    </ligand>
</feature>
<organism evidence="16">
    <name type="scientific">Magallana gigas</name>
    <name type="common">Pacific oyster</name>
    <name type="synonym">Crassostrea gigas</name>
    <dbReference type="NCBI Taxonomy" id="29159"/>
    <lineage>
        <taxon>Eukaryota</taxon>
        <taxon>Metazoa</taxon>
        <taxon>Spiralia</taxon>
        <taxon>Lophotrochozoa</taxon>
        <taxon>Mollusca</taxon>
        <taxon>Bivalvia</taxon>
        <taxon>Autobranchia</taxon>
        <taxon>Pteriomorphia</taxon>
        <taxon>Ostreida</taxon>
        <taxon>Ostreoidea</taxon>
        <taxon>Ostreidae</taxon>
        <taxon>Magallana</taxon>
    </lineage>
</organism>
<dbReference type="InterPro" id="IPR014709">
    <property type="entry name" value="Glutathione_synthase_C_euk"/>
</dbReference>
<evidence type="ECO:0000259" key="15">
    <source>
        <dbReference type="Pfam" id="PF03199"/>
    </source>
</evidence>
<evidence type="ECO:0000256" key="6">
    <source>
        <dbReference type="ARBA" id="ARBA00022684"/>
    </source>
</evidence>
<proteinExistence type="inferred from homology"/>
<dbReference type="PIRSF" id="PIRSF001558">
    <property type="entry name" value="GSHase"/>
    <property type="match status" value="1"/>
</dbReference>